<dbReference type="Proteomes" id="UP001373714">
    <property type="component" value="Unassembled WGS sequence"/>
</dbReference>
<name>A0AAV9U5S0_9PEZI</name>
<organism evidence="2 3">
    <name type="scientific">Orbilia blumenaviensis</name>
    <dbReference type="NCBI Taxonomy" id="1796055"/>
    <lineage>
        <taxon>Eukaryota</taxon>
        <taxon>Fungi</taxon>
        <taxon>Dikarya</taxon>
        <taxon>Ascomycota</taxon>
        <taxon>Pezizomycotina</taxon>
        <taxon>Orbiliomycetes</taxon>
        <taxon>Orbiliales</taxon>
        <taxon>Orbiliaceae</taxon>
        <taxon>Orbilia</taxon>
    </lineage>
</organism>
<keyword evidence="1" id="KW-0732">Signal</keyword>
<proteinExistence type="predicted"/>
<keyword evidence="3" id="KW-1185">Reference proteome</keyword>
<sequence length="417" mass="45858">MLSRFAYLKFNLLFSSLLKILSPKYVVARPGWSGFRDADEEARLKNGKGEVRDYMQLKYNSRTCNVGISTKARSLHVNRGGIWEIHPLGGFLTGTPLPDNICYSTEKMGPSFVNNINSFVVSGYCECKFFGDQACTDPLLEVFNSNQPDLSKFNEGREPTVSNYNGRLNSFSCRWTNRTEEFEACQVDINNGAKSGREKIFGKLDGTGYTEQKEAFIKSDLETAQAIPNEGLIRGVTSCREVNSNVRIRAWDIYGCTCQFFEEPGCAGVQVYQQGSGGRDSGRIKSEDLPPAKSFRCWLPYGVTWDMERGDSVRVLEGAPLSTPSFSRVISAEESAAIEAFWAVMGLETTGAPTTVLTTSEGPTTSSTTRTILIVSLVTVWSQVLNEIVTFGGAGSIGEDIITSLTSLPTIQPNITQ</sequence>
<dbReference type="AlphaFoldDB" id="A0AAV9U5S0"/>
<evidence type="ECO:0000313" key="3">
    <source>
        <dbReference type="Proteomes" id="UP001373714"/>
    </source>
</evidence>
<comment type="caution">
    <text evidence="2">The sequence shown here is derived from an EMBL/GenBank/DDBJ whole genome shotgun (WGS) entry which is preliminary data.</text>
</comment>
<protein>
    <submittedName>
        <fullName evidence="2">Uncharacterized protein</fullName>
    </submittedName>
</protein>
<feature type="chain" id="PRO_5043821704" evidence="1">
    <location>
        <begin position="29"/>
        <end position="417"/>
    </location>
</feature>
<evidence type="ECO:0000256" key="1">
    <source>
        <dbReference type="SAM" id="SignalP"/>
    </source>
</evidence>
<gene>
    <name evidence="2" type="ORF">TWF730_003317</name>
</gene>
<accession>A0AAV9U5S0</accession>
<feature type="signal peptide" evidence="1">
    <location>
        <begin position="1"/>
        <end position="28"/>
    </location>
</feature>
<evidence type="ECO:0000313" key="2">
    <source>
        <dbReference type="EMBL" id="KAK6335941.1"/>
    </source>
</evidence>
<reference evidence="2 3" key="1">
    <citation type="submission" date="2019-10" db="EMBL/GenBank/DDBJ databases">
        <authorList>
            <person name="Palmer J.M."/>
        </authorList>
    </citation>
    <scope>NUCLEOTIDE SEQUENCE [LARGE SCALE GENOMIC DNA]</scope>
    <source>
        <strain evidence="2 3">TWF730</strain>
    </source>
</reference>
<dbReference type="EMBL" id="JAVHNS010000014">
    <property type="protein sequence ID" value="KAK6335941.1"/>
    <property type="molecule type" value="Genomic_DNA"/>
</dbReference>